<evidence type="ECO:0000313" key="3">
    <source>
        <dbReference type="EMBL" id="XCP82916.1"/>
    </source>
</evidence>
<dbReference type="EMBL" id="CP159989">
    <property type="protein sequence ID" value="XCP82916.1"/>
    <property type="molecule type" value="Genomic_DNA"/>
</dbReference>
<dbReference type="PROSITE" id="PS51746">
    <property type="entry name" value="PPM_2"/>
    <property type="match status" value="1"/>
</dbReference>
<dbReference type="SUPFAM" id="SSF81606">
    <property type="entry name" value="PP2C-like"/>
    <property type="match status" value="1"/>
</dbReference>
<dbReference type="AlphaFoldDB" id="A0AAU8N691"/>
<gene>
    <name evidence="3" type="ORF">ABXS69_03190</name>
</gene>
<organism evidence="3">
    <name type="scientific">Actinomyces timonensis</name>
    <dbReference type="NCBI Taxonomy" id="1288391"/>
    <lineage>
        <taxon>Bacteria</taxon>
        <taxon>Bacillati</taxon>
        <taxon>Actinomycetota</taxon>
        <taxon>Actinomycetes</taxon>
        <taxon>Actinomycetales</taxon>
        <taxon>Actinomycetaceae</taxon>
        <taxon>Actinomyces</taxon>
    </lineage>
</organism>
<proteinExistence type="predicted"/>
<protein>
    <submittedName>
        <fullName evidence="3">Protein phosphatase 2C domain-containing protein</fullName>
    </submittedName>
</protein>
<feature type="compositionally biased region" description="Low complexity" evidence="1">
    <location>
        <begin position="258"/>
        <end position="271"/>
    </location>
</feature>
<dbReference type="Pfam" id="PF13672">
    <property type="entry name" value="PP2C_2"/>
    <property type="match status" value="1"/>
</dbReference>
<dbReference type="RefSeq" id="WP_366181150.1">
    <property type="nucleotide sequence ID" value="NZ_CP159989.1"/>
</dbReference>
<dbReference type="GO" id="GO:0004722">
    <property type="term" value="F:protein serine/threonine phosphatase activity"/>
    <property type="evidence" value="ECO:0007669"/>
    <property type="project" value="InterPro"/>
</dbReference>
<dbReference type="InterPro" id="IPR036457">
    <property type="entry name" value="PPM-type-like_dom_sf"/>
</dbReference>
<feature type="compositionally biased region" description="Basic and acidic residues" evidence="1">
    <location>
        <begin position="275"/>
        <end position="294"/>
    </location>
</feature>
<sequence>MSRAGESGAGSDEILLEHGAATDTGLTRGHNEDSYLAARPVFLVADGMGGHEAGDVASRTALAAFAPCVGAPEITGDALAECLGRAARDVDALGAGRDPLMGLPGCTLSGVVVTRIDGRPCLQVLNIGDSRTYRMTPDGVEQITVDHSEVQELMSSGQLTEREARASPRRHVITRALGAGIGPVALADHVLIPARAGDRLIVCTDGISGEIDDDSLAEVIHRGQGPQETADALIATALGAGGRDNATVIVIDVTHAPPAAPDAATDVDSSTIPSTKHDTLPRAREQHSNKENPS</sequence>
<evidence type="ECO:0000256" key="1">
    <source>
        <dbReference type="SAM" id="MobiDB-lite"/>
    </source>
</evidence>
<dbReference type="InterPro" id="IPR015655">
    <property type="entry name" value="PP2C"/>
</dbReference>
<name>A0AAU8N691_9ACTO</name>
<dbReference type="CDD" id="cd00143">
    <property type="entry name" value="PP2Cc"/>
    <property type="match status" value="1"/>
</dbReference>
<dbReference type="SMART" id="SM00332">
    <property type="entry name" value="PP2Cc"/>
    <property type="match status" value="1"/>
</dbReference>
<feature type="domain" description="PPM-type phosphatase" evidence="2">
    <location>
        <begin position="17"/>
        <end position="253"/>
    </location>
</feature>
<reference evidence="3" key="1">
    <citation type="submission" date="2024-05" db="EMBL/GenBank/DDBJ databases">
        <title>Draft genome assemblies of 36 bacteria isolated from hibernating arctic ground squirrels.</title>
        <authorList>
            <person name="McKee H."/>
            <person name="Mullen L."/>
            <person name="Drown D.M."/>
            <person name="Duddleston K.N."/>
        </authorList>
    </citation>
    <scope>NUCLEOTIDE SEQUENCE</scope>
    <source>
        <strain evidence="3">AR004</strain>
    </source>
</reference>
<accession>A0AAU8N691</accession>
<dbReference type="SMART" id="SM00331">
    <property type="entry name" value="PP2C_SIG"/>
    <property type="match status" value="1"/>
</dbReference>
<feature type="region of interest" description="Disordered" evidence="1">
    <location>
        <begin position="258"/>
        <end position="294"/>
    </location>
</feature>
<dbReference type="Gene3D" id="3.60.40.10">
    <property type="entry name" value="PPM-type phosphatase domain"/>
    <property type="match status" value="1"/>
</dbReference>
<dbReference type="InterPro" id="IPR001932">
    <property type="entry name" value="PPM-type_phosphatase-like_dom"/>
</dbReference>
<dbReference type="PANTHER" id="PTHR47992">
    <property type="entry name" value="PROTEIN PHOSPHATASE"/>
    <property type="match status" value="1"/>
</dbReference>
<evidence type="ECO:0000259" key="2">
    <source>
        <dbReference type="PROSITE" id="PS51746"/>
    </source>
</evidence>